<dbReference type="AlphaFoldDB" id="A0A644Z6V4"/>
<feature type="domain" description="ABC3 transporter permease C-terminal" evidence="7">
    <location>
        <begin position="65"/>
        <end position="193"/>
    </location>
</feature>
<keyword evidence="5 6" id="KW-0472">Membrane</keyword>
<feature type="transmembrane region" description="Helical" evidence="6">
    <location>
        <begin position="58"/>
        <end position="81"/>
    </location>
</feature>
<feature type="transmembrane region" description="Helical" evidence="6">
    <location>
        <begin position="307"/>
        <end position="327"/>
    </location>
</feature>
<proteinExistence type="predicted"/>
<dbReference type="EMBL" id="VSSQ01007582">
    <property type="protein sequence ID" value="MPM36357.1"/>
    <property type="molecule type" value="Genomic_DNA"/>
</dbReference>
<dbReference type="GO" id="GO:0005886">
    <property type="term" value="C:plasma membrane"/>
    <property type="evidence" value="ECO:0007669"/>
    <property type="project" value="UniProtKB-SubCell"/>
</dbReference>
<feature type="transmembrane region" description="Helical" evidence="6">
    <location>
        <begin position="213"/>
        <end position="233"/>
    </location>
</feature>
<dbReference type="PROSITE" id="PS51257">
    <property type="entry name" value="PROKAR_LIPOPROTEIN"/>
    <property type="match status" value="1"/>
</dbReference>
<feature type="transmembrane region" description="Helical" evidence="6">
    <location>
        <begin position="434"/>
        <end position="456"/>
    </location>
</feature>
<feature type="transmembrane region" description="Helical" evidence="6">
    <location>
        <begin position="389"/>
        <end position="414"/>
    </location>
</feature>
<evidence type="ECO:0000256" key="6">
    <source>
        <dbReference type="SAM" id="Phobius"/>
    </source>
</evidence>
<protein>
    <recommendedName>
        <fullName evidence="7">ABC3 transporter permease C-terminal domain-containing protein</fullName>
    </recommendedName>
</protein>
<comment type="subcellular location">
    <subcellularLocation>
        <location evidence="1">Cell membrane</location>
        <topology evidence="1">Multi-pass membrane protein</topology>
    </subcellularLocation>
</comment>
<dbReference type="Pfam" id="PF02687">
    <property type="entry name" value="FtsX"/>
    <property type="match status" value="2"/>
</dbReference>
<evidence type="ECO:0000256" key="1">
    <source>
        <dbReference type="ARBA" id="ARBA00004651"/>
    </source>
</evidence>
<keyword evidence="4 6" id="KW-1133">Transmembrane helix</keyword>
<evidence type="ECO:0000256" key="4">
    <source>
        <dbReference type="ARBA" id="ARBA00022989"/>
    </source>
</evidence>
<organism evidence="8">
    <name type="scientific">bioreactor metagenome</name>
    <dbReference type="NCBI Taxonomy" id="1076179"/>
    <lineage>
        <taxon>unclassified sequences</taxon>
        <taxon>metagenomes</taxon>
        <taxon>ecological metagenomes</taxon>
    </lineage>
</organism>
<dbReference type="InterPro" id="IPR003838">
    <property type="entry name" value="ABC3_permease_C"/>
</dbReference>
<feature type="transmembrane region" description="Helical" evidence="6">
    <location>
        <begin position="160"/>
        <end position="184"/>
    </location>
</feature>
<keyword evidence="3 6" id="KW-0812">Transmembrane</keyword>
<sequence>MLEHVLRIFRSDFRSWVPSIVVIGLVTALIGACVNQFVWSNSDGFITAATAAGLDPAAFGIVSVTIYVLVAVLSFFALTVVGSATVERTRRTFAQWRLAGASPCQIRRSLWSLVGLASVAGALPGSLLSIGLSIIAVPLFDQMAAVSFPGGLGEFEPPAFHPSALAWAAAFALGVATCMLGALLPSRRAADVEPVEAVRGLAPRRRGGAQARWVLGGLLLAVALTLVLAGTLVPAHREVGVEATGMVNAAIQAGLFAAAGVYVLGVDLAPVVLALVRTLLRPFRGAAVGVLATRSAQADVDTNANMIAPLAVAIGLAGVIFSVMPSYQATMHEAGFPQSSSNYSDIVVITGLFGFVCLLTSTAVITLSGRDAVREQALLRTAGMSPRQVFALTGWQSFLLALCAGVFALIPVAFAGSLLMSRSNLLVGHPILDVPWAGLTIVVVACWGAVFVVQWVQIAPWARRENALGLRRA</sequence>
<evidence type="ECO:0000256" key="3">
    <source>
        <dbReference type="ARBA" id="ARBA00022692"/>
    </source>
</evidence>
<keyword evidence="2" id="KW-1003">Cell membrane</keyword>
<gene>
    <name evidence="8" type="ORF">SDC9_82952</name>
</gene>
<feature type="transmembrane region" description="Helical" evidence="6">
    <location>
        <begin position="113"/>
        <end position="140"/>
    </location>
</feature>
<reference evidence="8" key="1">
    <citation type="submission" date="2019-08" db="EMBL/GenBank/DDBJ databases">
        <authorList>
            <person name="Kucharzyk K."/>
            <person name="Murdoch R.W."/>
            <person name="Higgins S."/>
            <person name="Loffler F."/>
        </authorList>
    </citation>
    <scope>NUCLEOTIDE SEQUENCE</scope>
</reference>
<evidence type="ECO:0000313" key="8">
    <source>
        <dbReference type="EMBL" id="MPM36357.1"/>
    </source>
</evidence>
<evidence type="ECO:0000259" key="7">
    <source>
        <dbReference type="Pfam" id="PF02687"/>
    </source>
</evidence>
<feature type="transmembrane region" description="Helical" evidence="6">
    <location>
        <begin position="347"/>
        <end position="368"/>
    </location>
</feature>
<comment type="caution">
    <text evidence="8">The sequence shown here is derived from an EMBL/GenBank/DDBJ whole genome shotgun (WGS) entry which is preliminary data.</text>
</comment>
<name>A0A644Z6V4_9ZZZZ</name>
<feature type="domain" description="ABC3 transporter permease C-terminal" evidence="7">
    <location>
        <begin position="348"/>
        <end position="458"/>
    </location>
</feature>
<evidence type="ECO:0000256" key="5">
    <source>
        <dbReference type="ARBA" id="ARBA00023136"/>
    </source>
</evidence>
<evidence type="ECO:0000256" key="2">
    <source>
        <dbReference type="ARBA" id="ARBA00022475"/>
    </source>
</evidence>
<accession>A0A644Z6V4</accession>
<feature type="transmembrane region" description="Helical" evidence="6">
    <location>
        <begin position="253"/>
        <end position="276"/>
    </location>
</feature>
<feature type="transmembrane region" description="Helical" evidence="6">
    <location>
        <begin position="16"/>
        <end position="38"/>
    </location>
</feature>